<evidence type="ECO:0000313" key="2">
    <source>
        <dbReference type="Proteomes" id="UP000198844"/>
    </source>
</evidence>
<dbReference type="Proteomes" id="UP000198844">
    <property type="component" value="Unassembled WGS sequence"/>
</dbReference>
<gene>
    <name evidence="1" type="ORF">SAMN05192563_101339</name>
</gene>
<name>A0A1I7E1K1_9BURK</name>
<accession>A0A1I7E1K1</accession>
<dbReference type="AlphaFoldDB" id="A0A1I7E1K1"/>
<proteinExistence type="predicted"/>
<organism evidence="1 2">
    <name type="scientific">Paraburkholderia aspalathi</name>
    <dbReference type="NCBI Taxonomy" id="1324617"/>
    <lineage>
        <taxon>Bacteria</taxon>
        <taxon>Pseudomonadati</taxon>
        <taxon>Pseudomonadota</taxon>
        <taxon>Betaproteobacteria</taxon>
        <taxon>Burkholderiales</taxon>
        <taxon>Burkholderiaceae</taxon>
        <taxon>Paraburkholderia</taxon>
    </lineage>
</organism>
<sequence>MKIRNVRRTGGQMATMIDIGKQKAIKTRRGVRQRCCYRGCRAYDTHSSEEIQCFQGAGWFHWA</sequence>
<protein>
    <submittedName>
        <fullName evidence="1">Uncharacterized protein</fullName>
    </submittedName>
</protein>
<reference evidence="1 2" key="1">
    <citation type="submission" date="2016-10" db="EMBL/GenBank/DDBJ databases">
        <authorList>
            <person name="de Groot N.N."/>
        </authorList>
    </citation>
    <scope>NUCLEOTIDE SEQUENCE [LARGE SCALE GENOMIC DNA]</scope>
    <source>
        <strain evidence="1 2">LMG 27731</strain>
    </source>
</reference>
<dbReference type="EMBL" id="FPBH01000013">
    <property type="protein sequence ID" value="SFU17822.1"/>
    <property type="molecule type" value="Genomic_DNA"/>
</dbReference>
<evidence type="ECO:0000313" key="1">
    <source>
        <dbReference type="EMBL" id="SFU17822.1"/>
    </source>
</evidence>